<proteinExistence type="predicted"/>
<dbReference type="Pfam" id="PF01569">
    <property type="entry name" value="PAP2"/>
    <property type="match status" value="1"/>
</dbReference>
<dbReference type="Gene3D" id="1.20.144.10">
    <property type="entry name" value="Phosphatidic acid phosphatase type 2/haloperoxidase"/>
    <property type="match status" value="1"/>
</dbReference>
<dbReference type="CDD" id="cd03394">
    <property type="entry name" value="PAP2_like_5"/>
    <property type="match status" value="1"/>
</dbReference>
<dbReference type="InterPro" id="IPR036938">
    <property type="entry name" value="PAP2/HPO_sf"/>
</dbReference>
<dbReference type="SUPFAM" id="SSF48317">
    <property type="entry name" value="Acid phosphatase/Vanadium-dependent haloperoxidase"/>
    <property type="match status" value="1"/>
</dbReference>
<feature type="domain" description="Phosphatidic acid phosphatase type 2/haloperoxidase" evidence="1">
    <location>
        <begin position="44"/>
        <end position="139"/>
    </location>
</feature>
<evidence type="ECO:0000313" key="2">
    <source>
        <dbReference type="EMBL" id="SFV68751.1"/>
    </source>
</evidence>
<dbReference type="InterPro" id="IPR000326">
    <property type="entry name" value="PAP2/HPO"/>
</dbReference>
<gene>
    <name evidence="2" type="ORF">MNB_SV-14-177</name>
</gene>
<dbReference type="SMART" id="SM00014">
    <property type="entry name" value="acidPPc"/>
    <property type="match status" value="1"/>
</dbReference>
<dbReference type="PANTHER" id="PTHR14969:SF13">
    <property type="entry name" value="AT30094P"/>
    <property type="match status" value="1"/>
</dbReference>
<dbReference type="AlphaFoldDB" id="A0A1W1CSU9"/>
<dbReference type="PANTHER" id="PTHR14969">
    <property type="entry name" value="SPHINGOSINE-1-PHOSPHATE PHOSPHOHYDROLASE"/>
    <property type="match status" value="1"/>
</dbReference>
<organism evidence="2">
    <name type="scientific">hydrothermal vent metagenome</name>
    <dbReference type="NCBI Taxonomy" id="652676"/>
    <lineage>
        <taxon>unclassified sequences</taxon>
        <taxon>metagenomes</taxon>
        <taxon>ecological metagenomes</taxon>
    </lineage>
</organism>
<evidence type="ECO:0000259" key="1">
    <source>
        <dbReference type="SMART" id="SM00014"/>
    </source>
</evidence>
<sequence length="164" mass="18438">MLLSSSLYAKSNTEKLGDILQLAVPISAYGTTLYLDDKEGQNQFYKSYATTLGTTILLKYTVREKRPDTNTRDSFPSGHTSGAFSGATFIHQRYGFKYAIVPYILATYTGYSRVHSNRHYTRDVVAGAVLGIASSWYFVTPYKNLQINPVVDADYKGVQLSYKW</sequence>
<protein>
    <submittedName>
        <fullName evidence="2">Membrane-associated phospholipid phosphatase</fullName>
    </submittedName>
</protein>
<accession>A0A1W1CSU9</accession>
<name>A0A1W1CSU9_9ZZZZ</name>
<dbReference type="EMBL" id="FPHN01000257">
    <property type="protein sequence ID" value="SFV68751.1"/>
    <property type="molecule type" value="Genomic_DNA"/>
</dbReference>
<reference evidence="2" key="1">
    <citation type="submission" date="2016-10" db="EMBL/GenBank/DDBJ databases">
        <authorList>
            <person name="de Groot N.N."/>
        </authorList>
    </citation>
    <scope>NUCLEOTIDE SEQUENCE</scope>
</reference>